<evidence type="ECO:0000256" key="4">
    <source>
        <dbReference type="ARBA" id="ARBA00022989"/>
    </source>
</evidence>
<feature type="transmembrane region" description="Helical" evidence="7">
    <location>
        <begin position="58"/>
        <end position="82"/>
    </location>
</feature>
<comment type="subcellular location">
    <subcellularLocation>
        <location evidence="1 7">Membrane</location>
        <topology evidence="1 7">Multi-pass membrane protein</topology>
    </subcellularLocation>
</comment>
<keyword evidence="6" id="KW-1015">Disulfide bond</keyword>
<dbReference type="AlphaFoldDB" id="Q6W8Q0"/>
<dbReference type="PRINTS" id="PR00259">
    <property type="entry name" value="TMFOUR"/>
</dbReference>
<dbReference type="InterPro" id="IPR008952">
    <property type="entry name" value="Tetraspanin_EC2_sf"/>
</dbReference>
<reference evidence="8" key="1">
    <citation type="journal article" date="2005" name="DNA Seq.">
        <title>Characterization and expression profile of AmphiCD63 encoding a novel member of TM4SF proteins from amphioxus Branchiostoma belcheri tsingtauense.</title>
        <authorList>
            <person name="Liu Z."/>
            <person name="Zhang S."/>
            <person name="Li H."/>
            <person name="Luan J."/>
            <person name="Wang Y."/>
            <person name="Wang L."/>
            <person name="Xiang J."/>
        </authorList>
    </citation>
    <scope>NUCLEOTIDE SEQUENCE</scope>
</reference>
<evidence type="ECO:0000256" key="5">
    <source>
        <dbReference type="ARBA" id="ARBA00023136"/>
    </source>
</evidence>
<keyword evidence="5 7" id="KW-0472">Membrane</keyword>
<comment type="similarity">
    <text evidence="2 7">Belongs to the tetraspanin (TM4SF) family.</text>
</comment>
<keyword evidence="4 7" id="KW-1133">Transmembrane helix</keyword>
<keyword evidence="3 7" id="KW-0812">Transmembrane</keyword>
<dbReference type="InterPro" id="IPR000301">
    <property type="entry name" value="Tetraspanin_animals"/>
</dbReference>
<dbReference type="GO" id="GO:0005886">
    <property type="term" value="C:plasma membrane"/>
    <property type="evidence" value="ECO:0007669"/>
    <property type="project" value="TreeGrafter"/>
</dbReference>
<dbReference type="InterPro" id="IPR018503">
    <property type="entry name" value="Tetraspanin_CS"/>
</dbReference>
<evidence type="ECO:0000256" key="2">
    <source>
        <dbReference type="ARBA" id="ARBA00006840"/>
    </source>
</evidence>
<dbReference type="PIRSF" id="PIRSF002419">
    <property type="entry name" value="Tetraspanin"/>
    <property type="match status" value="1"/>
</dbReference>
<feature type="disulfide bond" evidence="6">
    <location>
        <begin position="153"/>
        <end position="169"/>
    </location>
</feature>
<dbReference type="PANTHER" id="PTHR19282:SF431">
    <property type="entry name" value="TETRASPANIN 26A, ISOFORM B-RELATED"/>
    <property type="match status" value="1"/>
</dbReference>
<name>Q6W8Q0_BRABE</name>
<dbReference type="Pfam" id="PF00335">
    <property type="entry name" value="Tetraspanin"/>
    <property type="match status" value="1"/>
</dbReference>
<evidence type="ECO:0000256" key="7">
    <source>
        <dbReference type="RuleBase" id="RU361218"/>
    </source>
</evidence>
<evidence type="ECO:0000256" key="6">
    <source>
        <dbReference type="PIRSR" id="PIRSR002419-1"/>
    </source>
</evidence>
<accession>Q6W8Q0</accession>
<organism evidence="8">
    <name type="scientific">Branchiostoma belcheri tsingtauense</name>
    <dbReference type="NCBI Taxonomy" id="155462"/>
    <lineage>
        <taxon>Eukaryota</taxon>
        <taxon>Metazoa</taxon>
        <taxon>Chordata</taxon>
        <taxon>Cephalochordata</taxon>
        <taxon>Leptocardii</taxon>
        <taxon>Amphioxiformes</taxon>
        <taxon>Branchiostomatidae</taxon>
        <taxon>Branchiostoma</taxon>
    </lineage>
</organism>
<dbReference type="FunFam" id="1.10.1450.10:FF:000070">
    <property type="entry name" value="Tetraspanin"/>
    <property type="match status" value="1"/>
</dbReference>
<dbReference type="CDD" id="cd03154">
    <property type="entry name" value="TM4SF3_like_LEL"/>
    <property type="match status" value="1"/>
</dbReference>
<dbReference type="PROSITE" id="PS00421">
    <property type="entry name" value="TM4_1"/>
    <property type="match status" value="1"/>
</dbReference>
<feature type="transmembrane region" description="Helical" evidence="7">
    <location>
        <begin position="88"/>
        <end position="111"/>
    </location>
</feature>
<dbReference type="PANTHER" id="PTHR19282">
    <property type="entry name" value="TETRASPANIN"/>
    <property type="match status" value="1"/>
</dbReference>
<protein>
    <recommendedName>
        <fullName evidence="7">Tetraspanin</fullName>
    </recommendedName>
</protein>
<proteinExistence type="evidence at transcript level"/>
<evidence type="ECO:0000256" key="1">
    <source>
        <dbReference type="ARBA" id="ARBA00004141"/>
    </source>
</evidence>
<feature type="transmembrane region" description="Helical" evidence="7">
    <location>
        <begin position="12"/>
        <end position="37"/>
    </location>
</feature>
<dbReference type="InterPro" id="IPR018499">
    <property type="entry name" value="Tetraspanin/Peripherin"/>
</dbReference>
<dbReference type="SUPFAM" id="SSF48652">
    <property type="entry name" value="Tetraspanin"/>
    <property type="match status" value="1"/>
</dbReference>
<sequence length="256" mass="27562">MAVGFAMNCVKSLLILFNFMFWLLGVGLVAVGASIIGDGKIVHALSLTEFDQQLLTSTCNAMIAVGVIAILIGFLGCAGAAWENKCLLGAFLAIMGVLSLIEIIIGGVALANKHKAENYLKEKIDHISDRKYQNLTAEVKKFVDVIQAEMRCCGMKEVTDWAPDYPGTCNCTQKTSDDVHDGDKGVCDTTSGRWAKPCDNKILDNLRGAISAMAGMPIAVAFISFIGMVLAFVLFRSKDGGPPTFIIRGHEYKAFA</sequence>
<evidence type="ECO:0000313" key="8">
    <source>
        <dbReference type="EMBL" id="AAQ62865.1"/>
    </source>
</evidence>
<evidence type="ECO:0000256" key="3">
    <source>
        <dbReference type="ARBA" id="ARBA00022692"/>
    </source>
</evidence>
<feature type="transmembrane region" description="Helical" evidence="7">
    <location>
        <begin position="210"/>
        <end position="235"/>
    </location>
</feature>
<dbReference type="Gene3D" id="1.10.1450.10">
    <property type="entry name" value="Tetraspanin"/>
    <property type="match status" value="1"/>
</dbReference>
<dbReference type="EMBL" id="AY304499">
    <property type="protein sequence ID" value="AAQ62865.1"/>
    <property type="molecule type" value="mRNA"/>
</dbReference>